<dbReference type="InterPro" id="IPR017900">
    <property type="entry name" value="4Fe4S_Fe_S_CS"/>
</dbReference>
<gene>
    <name evidence="8" type="ORF">HGO97_017555</name>
</gene>
<evidence type="ECO:0000313" key="8">
    <source>
        <dbReference type="EMBL" id="MBU3877612.1"/>
    </source>
</evidence>
<evidence type="ECO:0000256" key="3">
    <source>
        <dbReference type="ARBA" id="ARBA00022485"/>
    </source>
</evidence>
<feature type="domain" description="4Fe-4S ferredoxin-type" evidence="7">
    <location>
        <begin position="174"/>
        <end position="203"/>
    </location>
</feature>
<dbReference type="EMBL" id="JABACJ020000020">
    <property type="protein sequence ID" value="MBU3877612.1"/>
    <property type="molecule type" value="Genomic_DNA"/>
</dbReference>
<keyword evidence="9" id="KW-1185">Reference proteome</keyword>
<dbReference type="PROSITE" id="PS51379">
    <property type="entry name" value="4FE4S_FER_2"/>
    <property type="match status" value="2"/>
</dbReference>
<feature type="domain" description="4Fe-4S ferredoxin-type" evidence="7">
    <location>
        <begin position="204"/>
        <end position="231"/>
    </location>
</feature>
<dbReference type="Proteomes" id="UP000723714">
    <property type="component" value="Unassembled WGS sequence"/>
</dbReference>
<evidence type="ECO:0000256" key="1">
    <source>
        <dbReference type="ARBA" id="ARBA00003532"/>
    </source>
</evidence>
<dbReference type="Pfam" id="PF13187">
    <property type="entry name" value="Fer4_9"/>
    <property type="match status" value="1"/>
</dbReference>
<name>A0ABS6D7P1_9FIRM</name>
<dbReference type="InterPro" id="IPR050157">
    <property type="entry name" value="PSI_iron-sulfur_center"/>
</dbReference>
<dbReference type="PANTHER" id="PTHR24960:SF80">
    <property type="entry name" value="FERREDOXIN"/>
    <property type="match status" value="1"/>
</dbReference>
<dbReference type="PROSITE" id="PS00198">
    <property type="entry name" value="4FE4S_FER_1"/>
    <property type="match status" value="2"/>
</dbReference>
<evidence type="ECO:0000259" key="7">
    <source>
        <dbReference type="PROSITE" id="PS51379"/>
    </source>
</evidence>
<dbReference type="PANTHER" id="PTHR24960">
    <property type="entry name" value="PHOTOSYSTEM I IRON-SULFUR CENTER-RELATED"/>
    <property type="match status" value="1"/>
</dbReference>
<keyword evidence="4" id="KW-0479">Metal-binding</keyword>
<evidence type="ECO:0000256" key="2">
    <source>
        <dbReference type="ARBA" id="ARBA00013529"/>
    </source>
</evidence>
<keyword evidence="3" id="KW-0004">4Fe-4S</keyword>
<evidence type="ECO:0000256" key="5">
    <source>
        <dbReference type="ARBA" id="ARBA00023004"/>
    </source>
</evidence>
<protein>
    <recommendedName>
        <fullName evidence="2">Ferredoxin</fullName>
    </recommendedName>
</protein>
<dbReference type="RefSeq" id="WP_216244236.1">
    <property type="nucleotide sequence ID" value="NZ_JABACJ020000020.1"/>
</dbReference>
<reference evidence="8 9" key="1">
    <citation type="submission" date="2021-06" db="EMBL/GenBank/DDBJ databases">
        <title>Faecalicatena sp. nov. isolated from porcine feces.</title>
        <authorList>
            <person name="Oh B.S."/>
            <person name="Lee J.H."/>
        </authorList>
    </citation>
    <scope>NUCLEOTIDE SEQUENCE [LARGE SCALE GENOMIC DNA]</scope>
    <source>
        <strain evidence="8 9">AGMB00832</strain>
    </source>
</reference>
<comment type="function">
    <text evidence="1">Ferredoxins are iron-sulfur proteins that transfer electrons in a wide variety of metabolic reactions.</text>
</comment>
<evidence type="ECO:0000256" key="4">
    <source>
        <dbReference type="ARBA" id="ARBA00022723"/>
    </source>
</evidence>
<organism evidence="8 9">
    <name type="scientific">Faecalicatena faecalis</name>
    <dbReference type="NCBI Taxonomy" id="2726362"/>
    <lineage>
        <taxon>Bacteria</taxon>
        <taxon>Bacillati</taxon>
        <taxon>Bacillota</taxon>
        <taxon>Clostridia</taxon>
        <taxon>Lachnospirales</taxon>
        <taxon>Lachnospiraceae</taxon>
        <taxon>Faecalicatena</taxon>
    </lineage>
</organism>
<dbReference type="InterPro" id="IPR017896">
    <property type="entry name" value="4Fe4S_Fe-S-bd"/>
</dbReference>
<keyword evidence="6" id="KW-0411">Iron-sulfur</keyword>
<evidence type="ECO:0000313" key="9">
    <source>
        <dbReference type="Proteomes" id="UP000723714"/>
    </source>
</evidence>
<accession>A0ABS6D7P1</accession>
<comment type="caution">
    <text evidence="8">The sequence shown here is derived from an EMBL/GenBank/DDBJ whole genome shotgun (WGS) entry which is preliminary data.</text>
</comment>
<proteinExistence type="predicted"/>
<evidence type="ECO:0000256" key="6">
    <source>
        <dbReference type="ARBA" id="ARBA00023014"/>
    </source>
</evidence>
<keyword evidence="5" id="KW-0408">Iron</keyword>
<sequence length="256" mass="27510">MKLYEIYFSPTGGTRKVSGILSSEWDCGKTEIDLSDTQADFPEYQFGEDDICIVSVPVFGGRVPVPAIENLGKLRGNGAKAVLVAVYGNRAYEDALLEVKDAAVSAGFVCVAGIAAIAEHSIMHQFAAGRPDETDRGQLLTFAKEIRKKLEAGEVPGGLCVPGNHPYKELKVVPMVPVAGEECISCGICAKKCPVGAISKENPMETDGDTCIACMRCISVCPEQARRIDSAAVEALSNRLFDICTVRKENELYLAE</sequence>